<evidence type="ECO:0000256" key="3">
    <source>
        <dbReference type="ARBA" id="ARBA00022723"/>
    </source>
</evidence>
<keyword evidence="4" id="KW-0408">Iron</keyword>
<comment type="similarity">
    <text evidence="1">Belongs to the complex I 51 kDa subunit family.</text>
</comment>
<dbReference type="FunFam" id="1.20.1440.230:FF:000001">
    <property type="entry name" value="Mitochondrial NADH dehydrogenase flavoprotein 1"/>
    <property type="match status" value="1"/>
</dbReference>
<keyword evidence="3" id="KW-0479">Metal-binding</keyword>
<keyword evidence="8" id="KW-1185">Reference proteome</keyword>
<dbReference type="PANTHER" id="PTHR43578:SF3">
    <property type="entry name" value="NADH-QUINONE OXIDOREDUCTASE SUBUNIT F"/>
    <property type="match status" value="1"/>
</dbReference>
<dbReference type="Proteomes" id="UP000008922">
    <property type="component" value="Chromosome"/>
</dbReference>
<dbReference type="InterPro" id="IPR037207">
    <property type="entry name" value="Nuop51_4Fe4S-bd_sf"/>
</dbReference>
<dbReference type="InParanoid" id="E8N4C2"/>
<dbReference type="OrthoDB" id="9761899at2"/>
<dbReference type="PROSITE" id="PS00645">
    <property type="entry name" value="COMPLEX1_51K_2"/>
    <property type="match status" value="1"/>
</dbReference>
<dbReference type="InterPro" id="IPR011538">
    <property type="entry name" value="Nuo51_FMN-bd"/>
</dbReference>
<dbReference type="Pfam" id="PF01257">
    <property type="entry name" value="2Fe-2S_thioredx"/>
    <property type="match status" value="1"/>
</dbReference>
<dbReference type="SUPFAM" id="SSF52833">
    <property type="entry name" value="Thioredoxin-like"/>
    <property type="match status" value="1"/>
</dbReference>
<proteinExistence type="inferred from homology"/>
<dbReference type="GO" id="GO:0008137">
    <property type="term" value="F:NADH dehydrogenase (ubiquinone) activity"/>
    <property type="evidence" value="ECO:0007669"/>
    <property type="project" value="InterPro"/>
</dbReference>
<reference evidence="7 8" key="1">
    <citation type="submission" date="2010-12" db="EMBL/GenBank/DDBJ databases">
        <title>Whole genome sequence of Anaerolinea thermophila UNI-1.</title>
        <authorList>
            <person name="Narita-Yamada S."/>
            <person name="Kishi E."/>
            <person name="Watanabe Y."/>
            <person name="Takasaki K."/>
            <person name="Ankai A."/>
            <person name="Oguchi A."/>
            <person name="Fukui S."/>
            <person name="Takahashi M."/>
            <person name="Yashiro I."/>
            <person name="Hosoyama A."/>
            <person name="Sekiguchi Y."/>
            <person name="Hanada S."/>
            <person name="Fujita N."/>
        </authorList>
    </citation>
    <scope>NUCLEOTIDE SEQUENCE [LARGE SCALE GENOMIC DNA]</scope>
    <source>
        <strain evidence="8">DSM 14523 / JCM 11388 / NBRC 100420 / UNI-1</strain>
    </source>
</reference>
<dbReference type="Pfam" id="PF10531">
    <property type="entry name" value="SLBB"/>
    <property type="match status" value="1"/>
</dbReference>
<dbReference type="RefSeq" id="WP_013559674.1">
    <property type="nucleotide sequence ID" value="NC_014960.1"/>
</dbReference>
<organism evidence="7 8">
    <name type="scientific">Anaerolinea thermophila (strain DSM 14523 / JCM 11388 / NBRC 100420 / UNI-1)</name>
    <dbReference type="NCBI Taxonomy" id="926569"/>
    <lineage>
        <taxon>Bacteria</taxon>
        <taxon>Bacillati</taxon>
        <taxon>Chloroflexota</taxon>
        <taxon>Anaerolineae</taxon>
        <taxon>Anaerolineales</taxon>
        <taxon>Anaerolineaceae</taxon>
        <taxon>Anaerolinea</taxon>
    </lineage>
</organism>
<dbReference type="SUPFAM" id="SSF140490">
    <property type="entry name" value="Nqo1C-terminal domain-like"/>
    <property type="match status" value="1"/>
</dbReference>
<dbReference type="GO" id="GO:0010181">
    <property type="term" value="F:FMN binding"/>
    <property type="evidence" value="ECO:0007669"/>
    <property type="project" value="InterPro"/>
</dbReference>
<dbReference type="Pfam" id="PF01512">
    <property type="entry name" value="Complex1_51K"/>
    <property type="match status" value="1"/>
</dbReference>
<dbReference type="InterPro" id="IPR019554">
    <property type="entry name" value="Soluble_ligand-bd"/>
</dbReference>
<dbReference type="NCBIfam" id="NF010120">
    <property type="entry name" value="PRK13596.1"/>
    <property type="match status" value="1"/>
</dbReference>
<keyword evidence="2" id="KW-0004">4Fe-4S</keyword>
<keyword evidence="5" id="KW-0411">Iron-sulfur</keyword>
<dbReference type="HOGENOM" id="CLU_014881_3_2_0"/>
<evidence type="ECO:0000256" key="2">
    <source>
        <dbReference type="ARBA" id="ARBA00022485"/>
    </source>
</evidence>
<sequence>MTNEELLAISEKEQELQQQVRYRIMVCSSTGCLSSRSDEILAALEAEVKQRGLENEVLVKKVGCLGLCAAGPIVSIQPDGILYKEMTPEDVPAILDRLGGEPLEEKRIDTHQPFFTRQKKNALENAGVVDPERIEDYIATGGYAALIKVLTEFSPSEVIQEVQKSGLRGRGGAGYPTGLKWSTVAKAEGEQKFVVCNADEGDPGAFMDRSILESDPHRVLEGMIIAAYAVGANQGYVYVRAEYPLAVKRFRTAIRQAEKMGFLGQNICGTPFSFKVDVRLGAGAFVCGEETALLQSVEGNRGMPRLRPPYPAQSGLFGKPTLVNNVETYANIPAILRNGGEWFAQTGTEKSKGTKVFALTGKVKNTGLIEVPMGITLREIVYDIGGGVPDGRKFKAVQTGGPSGGCIPEELLDTPVDYESLKALGSMMGSGGMIVIDDRSDMIDVARYFMEFSMEESCGKCVPCRVGTVQLYNLLGKFQRREATEEDLKTLEELCDLVRSASLCGLGQAAPNPILSTLKYFREEYLAKIRKSTPVEEA</sequence>
<dbReference type="EMBL" id="AP012029">
    <property type="protein sequence ID" value="BAJ63286.1"/>
    <property type="molecule type" value="Genomic_DNA"/>
</dbReference>
<dbReference type="Gene3D" id="1.20.1440.230">
    <property type="entry name" value="NADH-ubiquinone oxidoreductase 51kDa subunit, iron-sulphur binding domain"/>
    <property type="match status" value="1"/>
</dbReference>
<dbReference type="Gene3D" id="3.10.20.600">
    <property type="match status" value="1"/>
</dbReference>
<dbReference type="FunFam" id="3.40.50.11540:FF:000001">
    <property type="entry name" value="NADH dehydrogenase [ubiquinone] flavoprotein 1, mitochondrial"/>
    <property type="match status" value="1"/>
</dbReference>
<dbReference type="SUPFAM" id="SSF142984">
    <property type="entry name" value="Nqo1 middle domain-like"/>
    <property type="match status" value="1"/>
</dbReference>
<evidence type="ECO:0000256" key="1">
    <source>
        <dbReference type="ARBA" id="ARBA00007523"/>
    </source>
</evidence>
<gene>
    <name evidence="7" type="primary">hoxF</name>
    <name evidence="7" type="ordered locus">ANT_12520</name>
</gene>
<dbReference type="KEGG" id="atm:ANT_12520"/>
<accession>E8N4C2</accession>
<dbReference type="PANTHER" id="PTHR43578">
    <property type="entry name" value="NADH-QUINONE OXIDOREDUCTASE SUBUNIT F"/>
    <property type="match status" value="1"/>
</dbReference>
<dbReference type="STRING" id="926569.ANT_12520"/>
<protein>
    <submittedName>
        <fullName evidence="7">Bidirectional hydrogenase F subunit</fullName>
    </submittedName>
</protein>
<dbReference type="InterPro" id="IPR036249">
    <property type="entry name" value="Thioredoxin-like_sf"/>
</dbReference>
<dbReference type="InterPro" id="IPR037225">
    <property type="entry name" value="Nuo51_FMN-bd_sf"/>
</dbReference>
<dbReference type="AlphaFoldDB" id="E8N4C2"/>
<dbReference type="Gene3D" id="3.40.50.11540">
    <property type="entry name" value="NADH-ubiquinone oxidoreductase 51kDa subunit"/>
    <property type="match status" value="1"/>
</dbReference>
<evidence type="ECO:0000313" key="8">
    <source>
        <dbReference type="Proteomes" id="UP000008922"/>
    </source>
</evidence>
<evidence type="ECO:0000256" key="5">
    <source>
        <dbReference type="ARBA" id="ARBA00023014"/>
    </source>
</evidence>
<evidence type="ECO:0000259" key="6">
    <source>
        <dbReference type="SMART" id="SM00928"/>
    </source>
</evidence>
<dbReference type="SMART" id="SM00928">
    <property type="entry name" value="NADH_4Fe-4S"/>
    <property type="match status" value="1"/>
</dbReference>
<dbReference type="Gene3D" id="3.40.30.10">
    <property type="entry name" value="Glutaredoxin"/>
    <property type="match status" value="1"/>
</dbReference>
<dbReference type="InterPro" id="IPR019575">
    <property type="entry name" value="Nuop51_4Fe4S-bd"/>
</dbReference>
<dbReference type="SUPFAM" id="SSF142019">
    <property type="entry name" value="Nqo1 FMN-binding domain-like"/>
    <property type="match status" value="1"/>
</dbReference>
<dbReference type="InterPro" id="IPR001949">
    <property type="entry name" value="NADH-UbQ_OxRdtase_51kDa_CS"/>
</dbReference>
<name>E8N4C2_ANATU</name>
<evidence type="ECO:0000256" key="4">
    <source>
        <dbReference type="ARBA" id="ARBA00023004"/>
    </source>
</evidence>
<dbReference type="GO" id="GO:0051539">
    <property type="term" value="F:4 iron, 4 sulfur cluster binding"/>
    <property type="evidence" value="ECO:0007669"/>
    <property type="project" value="UniProtKB-KW"/>
</dbReference>
<dbReference type="CDD" id="cd02980">
    <property type="entry name" value="TRX_Fd_family"/>
    <property type="match status" value="1"/>
</dbReference>
<feature type="domain" description="NADH-ubiquinone oxidoreductase 51kDa subunit iron-sulphur binding" evidence="6">
    <location>
        <begin position="443"/>
        <end position="488"/>
    </location>
</feature>
<evidence type="ECO:0000313" key="7">
    <source>
        <dbReference type="EMBL" id="BAJ63286.1"/>
    </source>
</evidence>
<dbReference type="GO" id="GO:0046872">
    <property type="term" value="F:metal ion binding"/>
    <property type="evidence" value="ECO:0007669"/>
    <property type="project" value="UniProtKB-KW"/>
</dbReference>
<dbReference type="Gene3D" id="6.10.250.1450">
    <property type="match status" value="1"/>
</dbReference>
<dbReference type="eggNOG" id="COG1894">
    <property type="taxonomic scope" value="Bacteria"/>
</dbReference>
<dbReference type="Pfam" id="PF10589">
    <property type="entry name" value="NADH_4Fe-4S"/>
    <property type="match status" value="1"/>
</dbReference>